<evidence type="ECO:0000313" key="2">
    <source>
        <dbReference type="Proteomes" id="UP000887565"/>
    </source>
</evidence>
<name>A0A915JME3_ROMCU</name>
<evidence type="ECO:0000256" key="1">
    <source>
        <dbReference type="SAM" id="MobiDB-lite"/>
    </source>
</evidence>
<organism evidence="2 3">
    <name type="scientific">Romanomermis culicivorax</name>
    <name type="common">Nematode worm</name>
    <dbReference type="NCBI Taxonomy" id="13658"/>
    <lineage>
        <taxon>Eukaryota</taxon>
        <taxon>Metazoa</taxon>
        <taxon>Ecdysozoa</taxon>
        <taxon>Nematoda</taxon>
        <taxon>Enoplea</taxon>
        <taxon>Dorylaimia</taxon>
        <taxon>Mermithida</taxon>
        <taxon>Mermithoidea</taxon>
        <taxon>Mermithidae</taxon>
        <taxon>Romanomermis</taxon>
    </lineage>
</organism>
<proteinExistence type="predicted"/>
<sequence length="65" mass="7023">MESSINECENLGSKSIGSVLKNLFKKNRFSTTISDGSANIQAGKKQISSPDFKSHDSELFVNGIS</sequence>
<dbReference type="WBParaSite" id="nRc.2.0.1.t27278-RA">
    <property type="protein sequence ID" value="nRc.2.0.1.t27278-RA"/>
    <property type="gene ID" value="nRc.2.0.1.g27278"/>
</dbReference>
<evidence type="ECO:0000313" key="3">
    <source>
        <dbReference type="WBParaSite" id="nRc.2.0.1.t27278-RA"/>
    </source>
</evidence>
<feature type="region of interest" description="Disordered" evidence="1">
    <location>
        <begin position="43"/>
        <end position="65"/>
    </location>
</feature>
<reference evidence="3" key="1">
    <citation type="submission" date="2022-11" db="UniProtKB">
        <authorList>
            <consortium name="WormBaseParasite"/>
        </authorList>
    </citation>
    <scope>IDENTIFICATION</scope>
</reference>
<protein>
    <submittedName>
        <fullName evidence="3">Uncharacterized protein</fullName>
    </submittedName>
</protein>
<keyword evidence="2" id="KW-1185">Reference proteome</keyword>
<accession>A0A915JME3</accession>
<dbReference type="AlphaFoldDB" id="A0A915JME3"/>
<dbReference type="Proteomes" id="UP000887565">
    <property type="component" value="Unplaced"/>
</dbReference>